<gene>
    <name evidence="2" type="ORF">Goshw_025040</name>
</gene>
<feature type="chain" id="PRO_5029630082" evidence="1">
    <location>
        <begin position="26"/>
        <end position="168"/>
    </location>
</feature>
<dbReference type="EMBL" id="JABFAF010000011">
    <property type="protein sequence ID" value="MBA0871388.1"/>
    <property type="molecule type" value="Genomic_DNA"/>
</dbReference>
<evidence type="ECO:0000256" key="1">
    <source>
        <dbReference type="SAM" id="SignalP"/>
    </source>
</evidence>
<reference evidence="2 3" key="1">
    <citation type="journal article" date="2019" name="Genome Biol. Evol.">
        <title>Insights into the evolution of the New World diploid cottons (Gossypium, subgenus Houzingenia) based on genome sequencing.</title>
        <authorList>
            <person name="Grover C.E."/>
            <person name="Arick M.A. 2nd"/>
            <person name="Thrash A."/>
            <person name="Conover J.L."/>
            <person name="Sanders W.S."/>
            <person name="Peterson D.G."/>
            <person name="Frelichowski J.E."/>
            <person name="Scheffler J.A."/>
            <person name="Scheffler B.E."/>
            <person name="Wendel J.F."/>
        </authorList>
    </citation>
    <scope>NUCLEOTIDE SEQUENCE [LARGE SCALE GENOMIC DNA]</scope>
    <source>
        <strain evidence="2">1</strain>
        <tissue evidence="2">Leaf</tissue>
    </source>
</reference>
<proteinExistence type="predicted"/>
<feature type="non-terminal residue" evidence="2">
    <location>
        <position position="168"/>
    </location>
</feature>
<keyword evidence="1" id="KW-0732">Signal</keyword>
<keyword evidence="3" id="KW-1185">Reference proteome</keyword>
<evidence type="ECO:0000313" key="2">
    <source>
        <dbReference type="EMBL" id="MBA0871388.1"/>
    </source>
</evidence>
<protein>
    <submittedName>
        <fullName evidence="2">Uncharacterized protein</fullName>
    </submittedName>
</protein>
<comment type="caution">
    <text evidence="2">The sequence shown here is derived from an EMBL/GenBank/DDBJ whole genome shotgun (WGS) entry which is preliminary data.</text>
</comment>
<accession>A0A7J9MKA8</accession>
<sequence length="168" mass="18516">MATSKLFAVVVPLVIIFSSLQIVTSKHAISAFPAGSPYVNAPNMSSFFPSQAPPQWPDSGAFGPIPSSGEFVGKSSCTSAKPDVAILCLSYDYREKVKEWLEKWVLEIQAKGEDLTLQVHREKLVSTFLEDVQSGPTSWTHMNCWITKDCITIFDFLSLKNSAQSPNK</sequence>
<dbReference type="AlphaFoldDB" id="A0A7J9MKA8"/>
<name>A0A7J9MKA8_GOSSC</name>
<dbReference type="OrthoDB" id="1106772at2759"/>
<evidence type="ECO:0000313" key="3">
    <source>
        <dbReference type="Proteomes" id="UP000593576"/>
    </source>
</evidence>
<organism evidence="2 3">
    <name type="scientific">Gossypium schwendimanii</name>
    <name type="common">Cotton</name>
    <dbReference type="NCBI Taxonomy" id="34291"/>
    <lineage>
        <taxon>Eukaryota</taxon>
        <taxon>Viridiplantae</taxon>
        <taxon>Streptophyta</taxon>
        <taxon>Embryophyta</taxon>
        <taxon>Tracheophyta</taxon>
        <taxon>Spermatophyta</taxon>
        <taxon>Magnoliopsida</taxon>
        <taxon>eudicotyledons</taxon>
        <taxon>Gunneridae</taxon>
        <taxon>Pentapetalae</taxon>
        <taxon>rosids</taxon>
        <taxon>malvids</taxon>
        <taxon>Malvales</taxon>
        <taxon>Malvaceae</taxon>
        <taxon>Malvoideae</taxon>
        <taxon>Gossypium</taxon>
    </lineage>
</organism>
<feature type="signal peptide" evidence="1">
    <location>
        <begin position="1"/>
        <end position="25"/>
    </location>
</feature>
<dbReference type="Proteomes" id="UP000593576">
    <property type="component" value="Unassembled WGS sequence"/>
</dbReference>